<dbReference type="Gene3D" id="3.90.245.10">
    <property type="entry name" value="Ribonucleoside hydrolase-like"/>
    <property type="match status" value="1"/>
</dbReference>
<evidence type="ECO:0000256" key="2">
    <source>
        <dbReference type="SAM" id="SignalP"/>
    </source>
</evidence>
<dbReference type="Proteomes" id="UP001652740">
    <property type="component" value="Unplaced"/>
</dbReference>
<feature type="chain" id="PRO_5045199252" evidence="2">
    <location>
        <begin position="19"/>
        <end position="336"/>
    </location>
</feature>
<dbReference type="Pfam" id="PF01156">
    <property type="entry name" value="IU_nuc_hydro"/>
    <property type="match status" value="1"/>
</dbReference>
<keyword evidence="2" id="KW-0732">Signal</keyword>
<dbReference type="InterPro" id="IPR052775">
    <property type="entry name" value="IUN_hydrolase"/>
</dbReference>
<dbReference type="PANTHER" id="PTHR46190">
    <property type="entry name" value="SI:CH211-201H21.5-RELATED"/>
    <property type="match status" value="1"/>
</dbReference>
<dbReference type="InterPro" id="IPR036452">
    <property type="entry name" value="Ribo_hydro-like"/>
</dbReference>
<gene>
    <name evidence="5" type="primary">LOC113514760</name>
</gene>
<accession>A0ABM3MQV6</accession>
<keyword evidence="4" id="KW-1185">Reference proteome</keyword>
<reference evidence="5" key="1">
    <citation type="submission" date="2025-08" db="UniProtKB">
        <authorList>
            <consortium name="RefSeq"/>
        </authorList>
    </citation>
    <scope>IDENTIFICATION</scope>
    <source>
        <tissue evidence="5">Whole larvae</tissue>
    </source>
</reference>
<evidence type="ECO:0000313" key="4">
    <source>
        <dbReference type="Proteomes" id="UP001652740"/>
    </source>
</evidence>
<feature type="domain" description="Inosine/uridine-preferring nucleoside hydrolase" evidence="3">
    <location>
        <begin position="23"/>
        <end position="316"/>
    </location>
</feature>
<dbReference type="PANTHER" id="PTHR46190:SF1">
    <property type="entry name" value="SI:CH211-201H21.5"/>
    <property type="match status" value="1"/>
</dbReference>
<feature type="signal peptide" evidence="2">
    <location>
        <begin position="1"/>
        <end position="18"/>
    </location>
</feature>
<comment type="similarity">
    <text evidence="1">Belongs to the IUNH family.</text>
</comment>
<evidence type="ECO:0000313" key="5">
    <source>
        <dbReference type="RefSeq" id="XP_052753723.1"/>
    </source>
</evidence>
<organism evidence="4 5">
    <name type="scientific">Galleria mellonella</name>
    <name type="common">Greater wax moth</name>
    <dbReference type="NCBI Taxonomy" id="7137"/>
    <lineage>
        <taxon>Eukaryota</taxon>
        <taxon>Metazoa</taxon>
        <taxon>Ecdysozoa</taxon>
        <taxon>Arthropoda</taxon>
        <taxon>Hexapoda</taxon>
        <taxon>Insecta</taxon>
        <taxon>Pterygota</taxon>
        <taxon>Neoptera</taxon>
        <taxon>Endopterygota</taxon>
        <taxon>Lepidoptera</taxon>
        <taxon>Glossata</taxon>
        <taxon>Ditrysia</taxon>
        <taxon>Pyraloidea</taxon>
        <taxon>Pyralidae</taxon>
        <taxon>Galleriinae</taxon>
        <taxon>Galleria</taxon>
    </lineage>
</organism>
<protein>
    <submittedName>
        <fullName evidence="5">Uncharacterized protein LOC113514760 isoform X2</fullName>
    </submittedName>
</protein>
<name>A0ABM3MQV6_GALME</name>
<evidence type="ECO:0000259" key="3">
    <source>
        <dbReference type="Pfam" id="PF01156"/>
    </source>
</evidence>
<evidence type="ECO:0000256" key="1">
    <source>
        <dbReference type="ARBA" id="ARBA00009176"/>
    </source>
</evidence>
<dbReference type="SUPFAM" id="SSF53590">
    <property type="entry name" value="Nucleoside hydrolase"/>
    <property type="match status" value="1"/>
</dbReference>
<dbReference type="GeneID" id="113514760"/>
<proteinExistence type="inferred from homology"/>
<sequence>MSTVIFFVLSYLCCIVMGKELKLVIDNDAGGDDAMAIFLALLYEKHFNGPKVVALTTVKGNTKEENVYINNQKILKVANRQDVPIYRGSQNSLVITPDGGNYFGFDGLGDAGDTYTDLVPCKEERAPLALIELSKKYKDELTVITIGSLTNIAVAVKLDPEFLNRIAHLYVGAGHISSDEHPDPEFNVSMDVEAYHVIAQNANPDKVTFFPFSQVMKHLNLSTAWREQVLGAIDTDIMKAQNKYEQVVLKLSDRWQALDPATVAAVIKPDLVDEFQYTKNGVILCGDKRGVTTNDFVPKLEANARIIYSVKEKEYKQFLLEVFSADIKFRNLVISK</sequence>
<dbReference type="InterPro" id="IPR001910">
    <property type="entry name" value="Inosine/uridine_hydrolase_dom"/>
</dbReference>
<dbReference type="RefSeq" id="XP_052753723.1">
    <property type="nucleotide sequence ID" value="XM_052897763.1"/>
</dbReference>